<evidence type="ECO:0000313" key="3">
    <source>
        <dbReference type="Proteomes" id="UP001165082"/>
    </source>
</evidence>
<comment type="caution">
    <text evidence="2">The sequence shown here is derived from an EMBL/GenBank/DDBJ whole genome shotgun (WGS) entry which is preliminary data.</text>
</comment>
<dbReference type="Proteomes" id="UP001165082">
    <property type="component" value="Unassembled WGS sequence"/>
</dbReference>
<accession>A0A9W7CD60</accession>
<dbReference type="AlphaFoldDB" id="A0A9W7CD60"/>
<dbReference type="OrthoDB" id="10436181at2759"/>
<dbReference type="EMBL" id="BRXZ01000219">
    <property type="protein sequence ID" value="GMI07670.1"/>
    <property type="molecule type" value="Genomic_DNA"/>
</dbReference>
<organism evidence="2 3">
    <name type="scientific">Triparma retinervis</name>
    <dbReference type="NCBI Taxonomy" id="2557542"/>
    <lineage>
        <taxon>Eukaryota</taxon>
        <taxon>Sar</taxon>
        <taxon>Stramenopiles</taxon>
        <taxon>Ochrophyta</taxon>
        <taxon>Bolidophyceae</taxon>
        <taxon>Parmales</taxon>
        <taxon>Triparmaceae</taxon>
        <taxon>Triparma</taxon>
    </lineage>
</organism>
<sequence length="353" mass="38774">MAQITTTTLPPTSHPSKPSSEFLEVADLIIDGKWMLVRLKLNKLTLTKETSLLSLLFAHKADHLTIESAVSCLRKRSPDLLLPSILTHGGFDGCPLRLSYSSLVSSPTTMGARTLFLLASVAGLWRIFDVPPPLSFVFTTHACVSEHLQSFYVEMLQKIDVESSSVAIKARKRPPSHPPTLPLSPSFRMPKLRERKSALQLKAHSESSSSPPSFLPTVEDLRLALLHHRTVTVRTALLSALANRRVQRGGRGGDGVGWLGLVERVCMEKKLEKIVVGFVGGQDDDRLAEMGRMQDVIFQLRSDLGALAPPISSPLLSPLNLSPFLAESDHPQKMSPGFGDGARNRKTRRISEL</sequence>
<evidence type="ECO:0000256" key="1">
    <source>
        <dbReference type="SAM" id="MobiDB-lite"/>
    </source>
</evidence>
<reference evidence="2" key="1">
    <citation type="submission" date="2022-07" db="EMBL/GenBank/DDBJ databases">
        <title>Genome analysis of Parmales, a sister group of diatoms, reveals the evolutionary specialization of diatoms from phago-mixotrophs to photoautotrophs.</title>
        <authorList>
            <person name="Ban H."/>
            <person name="Sato S."/>
            <person name="Yoshikawa S."/>
            <person name="Kazumasa Y."/>
            <person name="Nakamura Y."/>
            <person name="Ichinomiya M."/>
            <person name="Saitoh K."/>
            <person name="Sato N."/>
            <person name="Blanc-Mathieu R."/>
            <person name="Endo H."/>
            <person name="Kuwata A."/>
            <person name="Ogata H."/>
        </authorList>
    </citation>
    <scope>NUCLEOTIDE SEQUENCE</scope>
</reference>
<gene>
    <name evidence="2" type="ORF">TrRE_jg6262</name>
</gene>
<feature type="region of interest" description="Disordered" evidence="1">
    <location>
        <begin position="167"/>
        <end position="187"/>
    </location>
</feature>
<feature type="compositionally biased region" description="Basic residues" evidence="1">
    <location>
        <begin position="344"/>
        <end position="353"/>
    </location>
</feature>
<protein>
    <submittedName>
        <fullName evidence="2">Uncharacterized protein</fullName>
    </submittedName>
</protein>
<evidence type="ECO:0000313" key="2">
    <source>
        <dbReference type="EMBL" id="GMI07670.1"/>
    </source>
</evidence>
<feature type="region of interest" description="Disordered" evidence="1">
    <location>
        <begin position="327"/>
        <end position="353"/>
    </location>
</feature>
<keyword evidence="3" id="KW-1185">Reference proteome</keyword>
<proteinExistence type="predicted"/>
<name>A0A9W7CD60_9STRA</name>